<keyword evidence="3" id="KW-1185">Reference proteome</keyword>
<evidence type="ECO:0000256" key="1">
    <source>
        <dbReference type="SAM" id="SignalP"/>
    </source>
</evidence>
<evidence type="ECO:0008006" key="4">
    <source>
        <dbReference type="Google" id="ProtNLM"/>
    </source>
</evidence>
<name>A0AAJ0HES2_9PEZI</name>
<evidence type="ECO:0000313" key="2">
    <source>
        <dbReference type="EMBL" id="KAK3349190.1"/>
    </source>
</evidence>
<dbReference type="SUPFAM" id="SSF81383">
    <property type="entry name" value="F-box domain"/>
    <property type="match status" value="1"/>
</dbReference>
<reference evidence="2" key="1">
    <citation type="journal article" date="2023" name="Mol. Phylogenet. Evol.">
        <title>Genome-scale phylogeny and comparative genomics of the fungal order Sordariales.</title>
        <authorList>
            <person name="Hensen N."/>
            <person name="Bonometti L."/>
            <person name="Westerberg I."/>
            <person name="Brannstrom I.O."/>
            <person name="Guillou S."/>
            <person name="Cros-Aarteil S."/>
            <person name="Calhoun S."/>
            <person name="Haridas S."/>
            <person name="Kuo A."/>
            <person name="Mondo S."/>
            <person name="Pangilinan J."/>
            <person name="Riley R."/>
            <person name="LaButti K."/>
            <person name="Andreopoulos B."/>
            <person name="Lipzen A."/>
            <person name="Chen C."/>
            <person name="Yan M."/>
            <person name="Daum C."/>
            <person name="Ng V."/>
            <person name="Clum A."/>
            <person name="Steindorff A."/>
            <person name="Ohm R.A."/>
            <person name="Martin F."/>
            <person name="Silar P."/>
            <person name="Natvig D.O."/>
            <person name="Lalanne C."/>
            <person name="Gautier V."/>
            <person name="Ament-Velasquez S.L."/>
            <person name="Kruys A."/>
            <person name="Hutchinson M.I."/>
            <person name="Powell A.J."/>
            <person name="Barry K."/>
            <person name="Miller A.N."/>
            <person name="Grigoriev I.V."/>
            <person name="Debuchy R."/>
            <person name="Gladieux P."/>
            <person name="Hiltunen Thoren M."/>
            <person name="Johannesson H."/>
        </authorList>
    </citation>
    <scope>NUCLEOTIDE SEQUENCE</scope>
    <source>
        <strain evidence="2">CBS 955.72</strain>
    </source>
</reference>
<dbReference type="CDD" id="cd09917">
    <property type="entry name" value="F-box_SF"/>
    <property type="match status" value="1"/>
</dbReference>
<sequence>MGHTASKPPLLLHLPVDIILDICLVYLPPADALCLALTCKDIYTLAFARVLARFSEAWDTNKWRRASSADLQAFLSLLERDVAHYLSHCERCAKLHLVAAWSSSPSTSPFLFPWTVNHTPCPARRPGIAQPAGIRSTGFDADITTIFDLRAQARLRRQLTLQNLPWSLLWPWSPPSWQAQRAPGGQPIWVVDWEAKVTHPELLVSCTRKLNFHQTTLQSFRSVLGECHYPICRHVNVPMMVDNIIAMGEEAMHQSLKDGAGEDAAVKGAERSCRACLTDYIVFVWMPRMLLGGQESGEIEARWCHGWRFEVRTYHRLGGGTVGRDAGRVGMEVPQGRDMARFPEGSIALMWKADGKESTRLEGGRYREVVSAQRKH</sequence>
<reference evidence="2" key="2">
    <citation type="submission" date="2023-06" db="EMBL/GenBank/DDBJ databases">
        <authorList>
            <consortium name="Lawrence Berkeley National Laboratory"/>
            <person name="Haridas S."/>
            <person name="Hensen N."/>
            <person name="Bonometti L."/>
            <person name="Westerberg I."/>
            <person name="Brannstrom I.O."/>
            <person name="Guillou S."/>
            <person name="Cros-Aarteil S."/>
            <person name="Calhoun S."/>
            <person name="Kuo A."/>
            <person name="Mondo S."/>
            <person name="Pangilinan J."/>
            <person name="Riley R."/>
            <person name="Labutti K."/>
            <person name="Andreopoulos B."/>
            <person name="Lipzen A."/>
            <person name="Chen C."/>
            <person name="Yanf M."/>
            <person name="Daum C."/>
            <person name="Ng V."/>
            <person name="Clum A."/>
            <person name="Steindorff A."/>
            <person name="Ohm R."/>
            <person name="Martin F."/>
            <person name="Silar P."/>
            <person name="Natvig D."/>
            <person name="Lalanne C."/>
            <person name="Gautier V."/>
            <person name="Ament-Velasquez S.L."/>
            <person name="Kruys A."/>
            <person name="Hutchinson M.I."/>
            <person name="Powell A.J."/>
            <person name="Barry K."/>
            <person name="Miller A.N."/>
            <person name="Grigoriev I.V."/>
            <person name="Debuchy R."/>
            <person name="Gladieux P."/>
            <person name="Thoren M.H."/>
            <person name="Johannesson H."/>
        </authorList>
    </citation>
    <scope>NUCLEOTIDE SEQUENCE</scope>
    <source>
        <strain evidence="2">CBS 955.72</strain>
    </source>
</reference>
<keyword evidence="1" id="KW-0732">Signal</keyword>
<comment type="caution">
    <text evidence="2">The sequence shown here is derived from an EMBL/GenBank/DDBJ whole genome shotgun (WGS) entry which is preliminary data.</text>
</comment>
<proteinExistence type="predicted"/>
<dbReference type="InterPro" id="IPR036047">
    <property type="entry name" value="F-box-like_dom_sf"/>
</dbReference>
<dbReference type="EMBL" id="JAUIQD010000005">
    <property type="protein sequence ID" value="KAK3349190.1"/>
    <property type="molecule type" value="Genomic_DNA"/>
</dbReference>
<feature type="chain" id="PRO_5042575807" description="F-box domain-containing protein" evidence="1">
    <location>
        <begin position="33"/>
        <end position="376"/>
    </location>
</feature>
<dbReference type="AlphaFoldDB" id="A0AAJ0HES2"/>
<gene>
    <name evidence="2" type="ORF">B0T25DRAFT_459040</name>
</gene>
<protein>
    <recommendedName>
        <fullName evidence="4">F-box domain-containing protein</fullName>
    </recommendedName>
</protein>
<feature type="signal peptide" evidence="1">
    <location>
        <begin position="1"/>
        <end position="32"/>
    </location>
</feature>
<evidence type="ECO:0000313" key="3">
    <source>
        <dbReference type="Proteomes" id="UP001275084"/>
    </source>
</evidence>
<dbReference type="Proteomes" id="UP001275084">
    <property type="component" value="Unassembled WGS sequence"/>
</dbReference>
<accession>A0AAJ0HES2</accession>
<organism evidence="2 3">
    <name type="scientific">Lasiosphaeria hispida</name>
    <dbReference type="NCBI Taxonomy" id="260671"/>
    <lineage>
        <taxon>Eukaryota</taxon>
        <taxon>Fungi</taxon>
        <taxon>Dikarya</taxon>
        <taxon>Ascomycota</taxon>
        <taxon>Pezizomycotina</taxon>
        <taxon>Sordariomycetes</taxon>
        <taxon>Sordariomycetidae</taxon>
        <taxon>Sordariales</taxon>
        <taxon>Lasiosphaeriaceae</taxon>
        <taxon>Lasiosphaeria</taxon>
    </lineage>
</organism>